<keyword evidence="5" id="KW-1185">Reference proteome</keyword>
<dbReference type="PROSITE" id="PS50801">
    <property type="entry name" value="STAS"/>
    <property type="match status" value="1"/>
</dbReference>
<evidence type="ECO:0000313" key="4">
    <source>
        <dbReference type="EMBL" id="SET88063.1"/>
    </source>
</evidence>
<protein>
    <recommendedName>
        <fullName evidence="2">Anti-sigma factor antagonist</fullName>
    </recommendedName>
</protein>
<dbReference type="Gene3D" id="3.30.750.24">
    <property type="entry name" value="STAS domain"/>
    <property type="match status" value="1"/>
</dbReference>
<dbReference type="PANTHER" id="PTHR33495">
    <property type="entry name" value="ANTI-SIGMA FACTOR ANTAGONIST TM_1081-RELATED-RELATED"/>
    <property type="match status" value="1"/>
</dbReference>
<dbReference type="EMBL" id="FOIE01000009">
    <property type="protein sequence ID" value="SET88063.1"/>
    <property type="molecule type" value="Genomic_DNA"/>
</dbReference>
<dbReference type="InterPro" id="IPR036513">
    <property type="entry name" value="STAS_dom_sf"/>
</dbReference>
<accession>A0A1I0HXX5</accession>
<reference evidence="5" key="1">
    <citation type="submission" date="2016-10" db="EMBL/GenBank/DDBJ databases">
        <authorList>
            <person name="Varghese N."/>
            <person name="Submissions S."/>
        </authorList>
    </citation>
    <scope>NUCLEOTIDE SEQUENCE [LARGE SCALE GENOMIC DNA]</scope>
    <source>
        <strain evidence="5">DSM 44209</strain>
    </source>
</reference>
<evidence type="ECO:0000259" key="3">
    <source>
        <dbReference type="PROSITE" id="PS50801"/>
    </source>
</evidence>
<dbReference type="Proteomes" id="UP000198507">
    <property type="component" value="Unassembled WGS sequence"/>
</dbReference>
<proteinExistence type="inferred from homology"/>
<evidence type="ECO:0000313" key="5">
    <source>
        <dbReference type="Proteomes" id="UP000198507"/>
    </source>
</evidence>
<dbReference type="GO" id="GO:0043856">
    <property type="term" value="F:anti-sigma factor antagonist activity"/>
    <property type="evidence" value="ECO:0007669"/>
    <property type="project" value="InterPro"/>
</dbReference>
<sequence length="112" mass="11766">MTQFQTETTDTGIGVVRPVGRLNMVAAPRLRSLVAELVARGTARIVVDLSETESMDSSGLGALIAGLKTARQAGGDLRIAAARPQVEAVLDLTNLRRVLRPRPDVAGAFAGD</sequence>
<comment type="similarity">
    <text evidence="1 2">Belongs to the anti-sigma-factor antagonist family.</text>
</comment>
<dbReference type="InterPro" id="IPR002645">
    <property type="entry name" value="STAS_dom"/>
</dbReference>
<dbReference type="Pfam" id="PF01740">
    <property type="entry name" value="STAS"/>
    <property type="match status" value="1"/>
</dbReference>
<dbReference type="PANTHER" id="PTHR33495:SF2">
    <property type="entry name" value="ANTI-SIGMA FACTOR ANTAGONIST TM_1081-RELATED"/>
    <property type="match status" value="1"/>
</dbReference>
<dbReference type="InterPro" id="IPR003658">
    <property type="entry name" value="Anti-sigma_ant"/>
</dbReference>
<organism evidence="4 5">
    <name type="scientific">Geodermatophilus poikilotrophus</name>
    <dbReference type="NCBI Taxonomy" id="1333667"/>
    <lineage>
        <taxon>Bacteria</taxon>
        <taxon>Bacillati</taxon>
        <taxon>Actinomycetota</taxon>
        <taxon>Actinomycetes</taxon>
        <taxon>Geodermatophilales</taxon>
        <taxon>Geodermatophilaceae</taxon>
        <taxon>Geodermatophilus</taxon>
    </lineage>
</organism>
<dbReference type="AlphaFoldDB" id="A0A1I0HXX5"/>
<evidence type="ECO:0000256" key="2">
    <source>
        <dbReference type="RuleBase" id="RU003749"/>
    </source>
</evidence>
<gene>
    <name evidence="4" type="ORF">SAMN04488546_4058</name>
</gene>
<name>A0A1I0HXX5_9ACTN</name>
<dbReference type="NCBIfam" id="TIGR00377">
    <property type="entry name" value="ant_ant_sig"/>
    <property type="match status" value="1"/>
</dbReference>
<evidence type="ECO:0000256" key="1">
    <source>
        <dbReference type="ARBA" id="ARBA00009013"/>
    </source>
</evidence>
<dbReference type="SUPFAM" id="SSF52091">
    <property type="entry name" value="SpoIIaa-like"/>
    <property type="match status" value="1"/>
</dbReference>
<dbReference type="OrthoDB" id="9793697at2"/>
<dbReference type="CDD" id="cd07043">
    <property type="entry name" value="STAS_anti-anti-sigma_factors"/>
    <property type="match status" value="1"/>
</dbReference>
<feature type="domain" description="STAS" evidence="3">
    <location>
        <begin position="12"/>
        <end position="112"/>
    </location>
</feature>
<dbReference type="RefSeq" id="WP_091447492.1">
    <property type="nucleotide sequence ID" value="NZ_FOIE01000009.1"/>
</dbReference>